<dbReference type="Gramene" id="CDY12772">
    <property type="protein sequence ID" value="CDY12772"/>
    <property type="gene ID" value="GSBRNA2T00070366001"/>
</dbReference>
<dbReference type="EMBL" id="LK032026">
    <property type="protein sequence ID" value="CDY12772.1"/>
    <property type="molecule type" value="Genomic_DNA"/>
</dbReference>
<keyword evidence="3" id="KW-0256">Endoplasmic reticulum</keyword>
<sequence>MNWVKRKIYLYNITFGLYMLDWWEQYLFHELFKSHFT</sequence>
<protein>
    <submittedName>
        <fullName evidence="6">(rape) hypothetical protein</fullName>
    </submittedName>
    <submittedName>
        <fullName evidence="7">BnaC04g28690D protein</fullName>
    </submittedName>
</protein>
<evidence type="ECO:0000256" key="4">
    <source>
        <dbReference type="ARBA" id="ARBA00022989"/>
    </source>
</evidence>
<reference evidence="6" key="3">
    <citation type="submission" date="2021-01" db="EMBL/GenBank/DDBJ databases">
        <authorList>
            <consortium name="Genoscope - CEA"/>
            <person name="William W."/>
        </authorList>
    </citation>
    <scope>NUCLEOTIDE SEQUENCE</scope>
</reference>
<evidence type="ECO:0000313" key="7">
    <source>
        <dbReference type="EMBL" id="CDY12772.1"/>
    </source>
</evidence>
<evidence type="ECO:0000256" key="1">
    <source>
        <dbReference type="ARBA" id="ARBA00004477"/>
    </source>
</evidence>
<keyword evidence="2" id="KW-0812">Transmembrane</keyword>
<comment type="subcellular location">
    <subcellularLocation>
        <location evidence="1">Endoplasmic reticulum membrane</location>
        <topology evidence="1">Multi-pass membrane protein</topology>
    </subcellularLocation>
</comment>
<dbReference type="PaxDb" id="3708-A0A078FIH9"/>
<evidence type="ECO:0000256" key="5">
    <source>
        <dbReference type="ARBA" id="ARBA00023136"/>
    </source>
</evidence>
<accession>A0A078FIH9</accession>
<reference evidence="7 8" key="1">
    <citation type="journal article" date="2014" name="Science">
        <title>Plant genetics. Early allopolyploid evolution in the post-Neolithic Brassica napus oilseed genome.</title>
        <authorList>
            <person name="Chalhoub B."/>
            <person name="Denoeud F."/>
            <person name="Liu S."/>
            <person name="Parkin I.A."/>
            <person name="Tang H."/>
            <person name="Wang X."/>
            <person name="Chiquet J."/>
            <person name="Belcram H."/>
            <person name="Tong C."/>
            <person name="Samans B."/>
            <person name="Correa M."/>
            <person name="Da Silva C."/>
            <person name="Just J."/>
            <person name="Falentin C."/>
            <person name="Koh C.S."/>
            <person name="Le Clainche I."/>
            <person name="Bernard M."/>
            <person name="Bento P."/>
            <person name="Noel B."/>
            <person name="Labadie K."/>
            <person name="Alberti A."/>
            <person name="Charles M."/>
            <person name="Arnaud D."/>
            <person name="Guo H."/>
            <person name="Daviaud C."/>
            <person name="Alamery S."/>
            <person name="Jabbari K."/>
            <person name="Zhao M."/>
            <person name="Edger P.P."/>
            <person name="Chelaifa H."/>
            <person name="Tack D."/>
            <person name="Lassalle G."/>
            <person name="Mestiri I."/>
            <person name="Schnel N."/>
            <person name="Le Paslier M.C."/>
            <person name="Fan G."/>
            <person name="Renault V."/>
            <person name="Bayer P.E."/>
            <person name="Golicz A.A."/>
            <person name="Manoli S."/>
            <person name="Lee T.H."/>
            <person name="Thi V.H."/>
            <person name="Chalabi S."/>
            <person name="Hu Q."/>
            <person name="Fan C."/>
            <person name="Tollenaere R."/>
            <person name="Lu Y."/>
            <person name="Battail C."/>
            <person name="Shen J."/>
            <person name="Sidebottom C.H."/>
            <person name="Wang X."/>
            <person name="Canaguier A."/>
            <person name="Chauveau A."/>
            <person name="Berard A."/>
            <person name="Deniot G."/>
            <person name="Guan M."/>
            <person name="Liu Z."/>
            <person name="Sun F."/>
            <person name="Lim Y.P."/>
            <person name="Lyons E."/>
            <person name="Town C.D."/>
            <person name="Bancroft I."/>
            <person name="Wang X."/>
            <person name="Meng J."/>
            <person name="Ma J."/>
            <person name="Pires J.C."/>
            <person name="King G.J."/>
            <person name="Brunel D."/>
            <person name="Delourme R."/>
            <person name="Renard M."/>
            <person name="Aury J.M."/>
            <person name="Adams K.L."/>
            <person name="Batley J."/>
            <person name="Snowdon R.J."/>
            <person name="Tost J."/>
            <person name="Edwards D."/>
            <person name="Zhou Y."/>
            <person name="Hua W."/>
            <person name="Sharpe A.G."/>
            <person name="Paterson A.H."/>
            <person name="Guan C."/>
            <person name="Wincker P."/>
        </authorList>
    </citation>
    <scope>NUCLEOTIDE SEQUENCE [LARGE SCALE GENOMIC DNA]</scope>
    <source>
        <strain evidence="8">cv. Darmor-bzh</strain>
    </source>
</reference>
<proteinExistence type="predicted"/>
<dbReference type="Proteomes" id="UP000028999">
    <property type="component" value="Unassembled WGS sequence"/>
</dbReference>
<organism evidence="7 8">
    <name type="scientific">Brassica napus</name>
    <name type="common">Rape</name>
    <dbReference type="NCBI Taxonomy" id="3708"/>
    <lineage>
        <taxon>Eukaryota</taxon>
        <taxon>Viridiplantae</taxon>
        <taxon>Streptophyta</taxon>
        <taxon>Embryophyta</taxon>
        <taxon>Tracheophyta</taxon>
        <taxon>Spermatophyta</taxon>
        <taxon>Magnoliopsida</taxon>
        <taxon>eudicotyledons</taxon>
        <taxon>Gunneridae</taxon>
        <taxon>Pentapetalae</taxon>
        <taxon>rosids</taxon>
        <taxon>malvids</taxon>
        <taxon>Brassicales</taxon>
        <taxon>Brassicaceae</taxon>
        <taxon>Brassiceae</taxon>
        <taxon>Brassica</taxon>
    </lineage>
</organism>
<dbReference type="Proteomes" id="UP001295469">
    <property type="component" value="Chromosome C04"/>
</dbReference>
<dbReference type="GO" id="GO:0005789">
    <property type="term" value="C:endoplasmic reticulum membrane"/>
    <property type="evidence" value="ECO:0007669"/>
    <property type="project" value="UniProtKB-SubCell"/>
</dbReference>
<evidence type="ECO:0000313" key="8">
    <source>
        <dbReference type="Proteomes" id="UP000028999"/>
    </source>
</evidence>
<keyword evidence="8" id="KW-1185">Reference proteome</keyword>
<reference evidence="7" key="2">
    <citation type="submission" date="2014-06" db="EMBL/GenBank/DDBJ databases">
        <authorList>
            <person name="Genoscope - CEA"/>
        </authorList>
    </citation>
    <scope>NUCLEOTIDE SEQUENCE</scope>
</reference>
<evidence type="ECO:0000313" key="6">
    <source>
        <dbReference type="EMBL" id="CAF1856112.1"/>
    </source>
</evidence>
<evidence type="ECO:0000256" key="2">
    <source>
        <dbReference type="ARBA" id="ARBA00022692"/>
    </source>
</evidence>
<dbReference type="InterPro" id="IPR024512">
    <property type="entry name" value="Ser_palmitoyltrfase_ssu-like"/>
</dbReference>
<dbReference type="PANTHER" id="PTHR33727:SF5">
    <property type="entry name" value="PROTEIN, PUTATIVE (DUF3317)-RELATED"/>
    <property type="match status" value="1"/>
</dbReference>
<dbReference type="AlphaFoldDB" id="A0A078FIH9"/>
<dbReference type="Pfam" id="PF11779">
    <property type="entry name" value="SPT_ssu-like"/>
    <property type="match status" value="1"/>
</dbReference>
<keyword evidence="4" id="KW-1133">Transmembrane helix</keyword>
<dbReference type="STRING" id="3708.A0A078FIH9"/>
<dbReference type="EMBL" id="HG994368">
    <property type="protein sequence ID" value="CAF1856112.1"/>
    <property type="molecule type" value="Genomic_DNA"/>
</dbReference>
<keyword evidence="5" id="KW-0472">Membrane</keyword>
<dbReference type="PANTHER" id="PTHR33727">
    <property type="entry name" value="OS07G0446900 PROTEIN"/>
    <property type="match status" value="1"/>
</dbReference>
<gene>
    <name evidence="7" type="primary">BnaC04g28690D</name>
    <name evidence="6" type="ORF">DARMORV10_C04P41290.1</name>
    <name evidence="7" type="ORF">GSBRNA2T00070366001</name>
</gene>
<evidence type="ECO:0000256" key="3">
    <source>
        <dbReference type="ARBA" id="ARBA00022824"/>
    </source>
</evidence>
<name>A0A078FIH9_BRANA</name>